<dbReference type="eggNOG" id="KOG1282">
    <property type="taxonomic scope" value="Eukaryota"/>
</dbReference>
<dbReference type="AlphaFoldDB" id="E4ZSJ2"/>
<dbReference type="EMBL" id="FP929122">
    <property type="protein sequence ID" value="CBX94372.1"/>
    <property type="molecule type" value="Genomic_DNA"/>
</dbReference>
<gene>
    <name evidence="2" type="ORF">LEMA_P121360.1</name>
</gene>
<proteinExistence type="predicted"/>
<dbReference type="Proteomes" id="UP000002668">
    <property type="component" value="Genome"/>
</dbReference>
<dbReference type="VEuPathDB" id="FungiDB:LEMA_P121360.1"/>
<dbReference type="InterPro" id="IPR038883">
    <property type="entry name" value="AN11006-like"/>
</dbReference>
<protein>
    <submittedName>
        <fullName evidence="2">Uncharacterized protein</fullName>
    </submittedName>
</protein>
<reference evidence="3" key="1">
    <citation type="journal article" date="2011" name="Nat. Commun.">
        <title>Effector diversification within compartments of the Leptosphaeria maculans genome affected by Repeat-Induced Point mutations.</title>
        <authorList>
            <person name="Rouxel T."/>
            <person name="Grandaubert J."/>
            <person name="Hane J.K."/>
            <person name="Hoede C."/>
            <person name="van de Wouw A.P."/>
            <person name="Couloux A."/>
            <person name="Dominguez V."/>
            <person name="Anthouard V."/>
            <person name="Bally P."/>
            <person name="Bourras S."/>
            <person name="Cozijnsen A.J."/>
            <person name="Ciuffetti L.M."/>
            <person name="Degrave A."/>
            <person name="Dilmaghani A."/>
            <person name="Duret L."/>
            <person name="Fudal I."/>
            <person name="Goodwin S.B."/>
            <person name="Gout L."/>
            <person name="Glaser N."/>
            <person name="Linglin J."/>
            <person name="Kema G.H.J."/>
            <person name="Lapalu N."/>
            <person name="Lawrence C.B."/>
            <person name="May K."/>
            <person name="Meyer M."/>
            <person name="Ollivier B."/>
            <person name="Poulain J."/>
            <person name="Schoch C.L."/>
            <person name="Simon A."/>
            <person name="Spatafora J.W."/>
            <person name="Stachowiak A."/>
            <person name="Turgeon B.G."/>
            <person name="Tyler B.M."/>
            <person name="Vincent D."/>
            <person name="Weissenbach J."/>
            <person name="Amselem J."/>
            <person name="Quesneville H."/>
            <person name="Oliver R.P."/>
            <person name="Wincker P."/>
            <person name="Balesdent M.-H."/>
            <person name="Howlett B.J."/>
        </authorList>
    </citation>
    <scope>NUCLEOTIDE SEQUENCE [LARGE SCALE GENOMIC DNA]</scope>
    <source>
        <strain evidence="3">JN3 / isolate v23.1.3 / race Av1-4-5-6-7-8</strain>
    </source>
</reference>
<evidence type="ECO:0000256" key="1">
    <source>
        <dbReference type="SAM" id="MobiDB-lite"/>
    </source>
</evidence>
<dbReference type="GeneID" id="13291016"/>
<dbReference type="PANTHER" id="PTHR42085:SF2">
    <property type="entry name" value="F-BOX DOMAIN-CONTAINING PROTEIN"/>
    <property type="match status" value="1"/>
</dbReference>
<dbReference type="OMA" id="AQPENWD"/>
<keyword evidence="3" id="KW-1185">Reference proteome</keyword>
<evidence type="ECO:0000313" key="2">
    <source>
        <dbReference type="EMBL" id="CBX94372.1"/>
    </source>
</evidence>
<dbReference type="HOGENOM" id="CLU_829406_0_0_1"/>
<dbReference type="PANTHER" id="PTHR42085">
    <property type="entry name" value="F-BOX DOMAIN-CONTAINING PROTEIN"/>
    <property type="match status" value="1"/>
</dbReference>
<name>E4ZSJ2_LEPMJ</name>
<feature type="region of interest" description="Disordered" evidence="1">
    <location>
        <begin position="249"/>
        <end position="271"/>
    </location>
</feature>
<accession>E4ZSJ2</accession>
<dbReference type="OrthoDB" id="72726at2759"/>
<sequence>MSTPSFLSLPVELRELIYGFIFSSYTIRHGFKQPGGSRDAPWTEDANSDPLPSTRTALLLTSQQIYTESWRHLPQNVTLHFRGTEDLLHTLFSLDQSTLTHLRHIRLRGYPFPLYPSGRADYYPTYYAANALSLFPGLCLDTLTVEDCWHGFGMGDGWRDLTTYFDIEALLKSDGWRELLYITPCTDFIASGYDGRRKRKVQPQTWDDMLKERDDGEGGGGGAQVQMWIVPFNQQDGAVLAGPRPPAALTPISPPTTLTTIPTDPTKTEDGRAMYPWAARPGHEIAENWRLGTPDQEVKGEVRIRARRAKRARVVQLGLARRAASWEELKARKGGFAPLDWSPYHNDMADAVGWIYGGWGRRMQLANAALSS</sequence>
<dbReference type="InParanoid" id="E4ZSJ2"/>
<organism evidence="3">
    <name type="scientific">Leptosphaeria maculans (strain JN3 / isolate v23.1.3 / race Av1-4-5-6-7-8)</name>
    <name type="common">Blackleg fungus</name>
    <name type="synonym">Phoma lingam</name>
    <dbReference type="NCBI Taxonomy" id="985895"/>
    <lineage>
        <taxon>Eukaryota</taxon>
        <taxon>Fungi</taxon>
        <taxon>Dikarya</taxon>
        <taxon>Ascomycota</taxon>
        <taxon>Pezizomycotina</taxon>
        <taxon>Dothideomycetes</taxon>
        <taxon>Pleosporomycetidae</taxon>
        <taxon>Pleosporales</taxon>
        <taxon>Pleosporineae</taxon>
        <taxon>Leptosphaeriaceae</taxon>
        <taxon>Plenodomus</taxon>
        <taxon>Plenodomus lingam/Leptosphaeria maculans species complex</taxon>
    </lineage>
</organism>
<feature type="compositionally biased region" description="Low complexity" evidence="1">
    <location>
        <begin position="255"/>
        <end position="265"/>
    </location>
</feature>
<evidence type="ECO:0000313" key="3">
    <source>
        <dbReference type="Proteomes" id="UP000002668"/>
    </source>
</evidence>